<dbReference type="RefSeq" id="WP_028383809.1">
    <property type="nucleotide sequence ID" value="NZ_CAAAJG010000015.1"/>
</dbReference>
<keyword evidence="1" id="KW-0472">Membrane</keyword>
<dbReference type="Proteomes" id="UP000254040">
    <property type="component" value="Unassembled WGS sequence"/>
</dbReference>
<evidence type="ECO:0000313" key="5">
    <source>
        <dbReference type="Proteomes" id="UP000254040"/>
    </source>
</evidence>
<sequence>MNIEGLIYGIYRLITEPALAILSTLGFLFVGYHLKKPPAEGDLLKGLYPLIETAGNVCLFAGFSIFMLFVILKIVQNR</sequence>
<gene>
    <name evidence="2" type="ORF">Lmor_0057</name>
    <name evidence="3" type="ORF">NCTC12239_03188</name>
</gene>
<dbReference type="EMBL" id="UGOG01000002">
    <property type="protein sequence ID" value="STY27510.1"/>
    <property type="molecule type" value="Genomic_DNA"/>
</dbReference>
<organism evidence="3 5">
    <name type="scientific">Legionella moravica</name>
    <dbReference type="NCBI Taxonomy" id="39962"/>
    <lineage>
        <taxon>Bacteria</taxon>
        <taxon>Pseudomonadati</taxon>
        <taxon>Pseudomonadota</taxon>
        <taxon>Gammaproteobacteria</taxon>
        <taxon>Legionellales</taxon>
        <taxon>Legionellaceae</taxon>
        <taxon>Legionella</taxon>
    </lineage>
</organism>
<reference evidence="3 5" key="2">
    <citation type="submission" date="2018-06" db="EMBL/GenBank/DDBJ databases">
        <authorList>
            <consortium name="Pathogen Informatics"/>
            <person name="Doyle S."/>
        </authorList>
    </citation>
    <scope>NUCLEOTIDE SEQUENCE [LARGE SCALE GENOMIC DNA]</scope>
    <source>
        <strain evidence="3 5">NCTC12239</strain>
    </source>
</reference>
<keyword evidence="4" id="KW-1185">Reference proteome</keyword>
<evidence type="ECO:0000313" key="2">
    <source>
        <dbReference type="EMBL" id="KTD39691.1"/>
    </source>
</evidence>
<protein>
    <submittedName>
        <fullName evidence="3">Uncharacterized protein</fullName>
    </submittedName>
</protein>
<reference evidence="2 4" key="1">
    <citation type="submission" date="2015-11" db="EMBL/GenBank/DDBJ databases">
        <title>Genomic analysis of 38 Legionella species identifies large and diverse effector repertoires.</title>
        <authorList>
            <person name="Burstein D."/>
            <person name="Amaro F."/>
            <person name="Zusman T."/>
            <person name="Lifshitz Z."/>
            <person name="Cohen O."/>
            <person name="Gilbert J.A."/>
            <person name="Pupko T."/>
            <person name="Shuman H.A."/>
            <person name="Segal G."/>
        </authorList>
    </citation>
    <scope>NUCLEOTIDE SEQUENCE [LARGE SCALE GENOMIC DNA]</scope>
    <source>
        <strain evidence="2 4">ATCC 43877</strain>
    </source>
</reference>
<name>A0A378LMB5_9GAMM</name>
<dbReference type="EMBL" id="LNYN01000001">
    <property type="protein sequence ID" value="KTD39691.1"/>
    <property type="molecule type" value="Genomic_DNA"/>
</dbReference>
<evidence type="ECO:0000256" key="1">
    <source>
        <dbReference type="SAM" id="Phobius"/>
    </source>
</evidence>
<evidence type="ECO:0000313" key="4">
    <source>
        <dbReference type="Proteomes" id="UP000054985"/>
    </source>
</evidence>
<evidence type="ECO:0000313" key="3">
    <source>
        <dbReference type="EMBL" id="STY27510.1"/>
    </source>
</evidence>
<dbReference type="AlphaFoldDB" id="A0A378LMB5"/>
<feature type="transmembrane region" description="Helical" evidence="1">
    <location>
        <begin position="12"/>
        <end position="34"/>
    </location>
</feature>
<dbReference type="STRING" id="39962.Lmor_0057"/>
<keyword evidence="1" id="KW-0812">Transmembrane</keyword>
<feature type="transmembrane region" description="Helical" evidence="1">
    <location>
        <begin position="54"/>
        <end position="75"/>
    </location>
</feature>
<proteinExistence type="predicted"/>
<dbReference type="Proteomes" id="UP000054985">
    <property type="component" value="Unassembled WGS sequence"/>
</dbReference>
<accession>A0A378LMB5</accession>
<keyword evidence="1" id="KW-1133">Transmembrane helix</keyword>